<evidence type="ECO:0000259" key="1">
    <source>
        <dbReference type="Pfam" id="PF13761"/>
    </source>
</evidence>
<sequence>MMTAPTSPYERALGRRMALLHPELQRYFSTIRSGTVGVGVGVFAEFGTPHRWLEPALSLLQRRHVLLPGWYEDVPFRIVNRTVEGRAVAVRRVPGDGTWTMRDSVYLAPHGRVVDTIGQPALFDVSFDIDVRDGELHLSSHAVAVRWGRSRIRLPRPIAPRIHLRERYDDVEQCQYVDLTVRVALLGVIYRYRGTFSYRIEED</sequence>
<dbReference type="Pfam" id="PF13761">
    <property type="entry name" value="DUF4166"/>
    <property type="match status" value="1"/>
</dbReference>
<organism evidence="2 3">
    <name type="scientific">Bogoriella caseilytica</name>
    <dbReference type="NCBI Taxonomy" id="56055"/>
    <lineage>
        <taxon>Bacteria</taxon>
        <taxon>Bacillati</taxon>
        <taxon>Actinomycetota</taxon>
        <taxon>Actinomycetes</taxon>
        <taxon>Micrococcales</taxon>
        <taxon>Bogoriellaceae</taxon>
        <taxon>Bogoriella</taxon>
    </lineage>
</organism>
<gene>
    <name evidence="2" type="ORF">EDD31_0512</name>
</gene>
<accession>A0A3N2BA86</accession>
<keyword evidence="3" id="KW-1185">Reference proteome</keyword>
<evidence type="ECO:0000313" key="3">
    <source>
        <dbReference type="Proteomes" id="UP000280668"/>
    </source>
</evidence>
<dbReference type="InterPro" id="IPR025311">
    <property type="entry name" value="DUF4166"/>
</dbReference>
<proteinExistence type="predicted"/>
<dbReference type="Proteomes" id="UP000280668">
    <property type="component" value="Unassembled WGS sequence"/>
</dbReference>
<feature type="domain" description="DUF4166" evidence="1">
    <location>
        <begin position="20"/>
        <end position="196"/>
    </location>
</feature>
<dbReference type="AlphaFoldDB" id="A0A3N2BA86"/>
<dbReference type="RefSeq" id="WP_123302771.1">
    <property type="nucleotide sequence ID" value="NZ_RKHK01000001.1"/>
</dbReference>
<dbReference type="EMBL" id="RKHK01000001">
    <property type="protein sequence ID" value="ROR72165.1"/>
    <property type="molecule type" value="Genomic_DNA"/>
</dbReference>
<name>A0A3N2BA86_9MICO</name>
<comment type="caution">
    <text evidence="2">The sequence shown here is derived from an EMBL/GenBank/DDBJ whole genome shotgun (WGS) entry which is preliminary data.</text>
</comment>
<reference evidence="2 3" key="1">
    <citation type="submission" date="2018-11" db="EMBL/GenBank/DDBJ databases">
        <title>Sequencing the genomes of 1000 actinobacteria strains.</title>
        <authorList>
            <person name="Klenk H.-P."/>
        </authorList>
    </citation>
    <scope>NUCLEOTIDE SEQUENCE [LARGE SCALE GENOMIC DNA]</scope>
    <source>
        <strain evidence="2 3">DSM 11294</strain>
    </source>
</reference>
<dbReference type="OrthoDB" id="2448833at2"/>
<protein>
    <submittedName>
        <fullName evidence="2">Uncharacterized protein DUF4166</fullName>
    </submittedName>
</protein>
<evidence type="ECO:0000313" key="2">
    <source>
        <dbReference type="EMBL" id="ROR72165.1"/>
    </source>
</evidence>